<organism evidence="3 4">
    <name type="scientific">Nephila pilipes</name>
    <name type="common">Giant wood spider</name>
    <name type="synonym">Nephila maculata</name>
    <dbReference type="NCBI Taxonomy" id="299642"/>
    <lineage>
        <taxon>Eukaryota</taxon>
        <taxon>Metazoa</taxon>
        <taxon>Ecdysozoa</taxon>
        <taxon>Arthropoda</taxon>
        <taxon>Chelicerata</taxon>
        <taxon>Arachnida</taxon>
        <taxon>Araneae</taxon>
        <taxon>Araneomorphae</taxon>
        <taxon>Entelegynae</taxon>
        <taxon>Araneoidea</taxon>
        <taxon>Nephilidae</taxon>
        <taxon>Nephila</taxon>
    </lineage>
</organism>
<evidence type="ECO:0000256" key="2">
    <source>
        <dbReference type="SAM" id="Phobius"/>
    </source>
</evidence>
<feature type="transmembrane region" description="Helical" evidence="2">
    <location>
        <begin position="244"/>
        <end position="266"/>
    </location>
</feature>
<dbReference type="Gene3D" id="2.60.220.50">
    <property type="match status" value="1"/>
</dbReference>
<keyword evidence="4" id="KW-1185">Reference proteome</keyword>
<name>A0A8X6NTH9_NEPPI</name>
<evidence type="ECO:0000256" key="1">
    <source>
        <dbReference type="SAM" id="MobiDB-lite"/>
    </source>
</evidence>
<keyword evidence="2" id="KW-0812">Transmembrane</keyword>
<dbReference type="AlphaFoldDB" id="A0A8X6NTH9"/>
<dbReference type="EMBL" id="BMAW01108420">
    <property type="protein sequence ID" value="GFT33944.1"/>
    <property type="molecule type" value="Genomic_DNA"/>
</dbReference>
<feature type="transmembrane region" description="Helical" evidence="2">
    <location>
        <begin position="138"/>
        <end position="157"/>
    </location>
</feature>
<evidence type="ECO:0000313" key="4">
    <source>
        <dbReference type="Proteomes" id="UP000887013"/>
    </source>
</evidence>
<reference evidence="3" key="1">
    <citation type="submission" date="2020-08" db="EMBL/GenBank/DDBJ databases">
        <title>Multicomponent nature underlies the extraordinary mechanical properties of spider dragline silk.</title>
        <authorList>
            <person name="Kono N."/>
            <person name="Nakamura H."/>
            <person name="Mori M."/>
            <person name="Yoshida Y."/>
            <person name="Ohtoshi R."/>
            <person name="Malay A.D."/>
            <person name="Moran D.A.P."/>
            <person name="Tomita M."/>
            <person name="Numata K."/>
            <person name="Arakawa K."/>
        </authorList>
    </citation>
    <scope>NUCLEOTIDE SEQUENCE</scope>
</reference>
<dbReference type="GO" id="GO:0004930">
    <property type="term" value="F:G protein-coupled receptor activity"/>
    <property type="evidence" value="ECO:0007669"/>
    <property type="project" value="TreeGrafter"/>
</dbReference>
<sequence length="677" mass="75801">MEYQLHSRIVAVAVQTGQRIVGARSSRLKVKARLAHLNHTVNRQIMWNISCGVADFSQGNVQFSMEGCQPIQTGNYSLCQCNHVGTYAVLLTTYAQPDELQFQDGFEVIAGIGCALCAFFVFLTFFILLVLWRKISGAITALKIQVCIALIGAYATILKALHESLTKEYYPYVISLIQFFLLAAFSMQLCVGLTVYMEFVDMKGVRYPELKLATMGWDSTTLKYRQKKFTYKWKSRERKDRSRLLNRSLVIILFLLLVSVSSIMYINFDDELYKYAFSSSSGVLGFIVFLCYTVCSENAHSLCSSTHTIEDDDVKQEPRMKTRSGSFQSFLKPEIVSDSYVTSKIPETIEVDVRMEKLRKLRFQMCPEEIEWKEVDHLLVEKSAAAAASIVRDFTVHHQSSPLIVSKAKEAIGIGPETGEKIHDPEETNWQATQESDESVSSPFQLQQLDDSPRSSQFHIKDVQDMEPDGQESQTQFYELGVMQNTPPDILEPTKQAYFAISNSSNQQVMVNPCLTTFCGGGEIGEQCVINTRKTTDQCALVSEGLRTSSYSTFRPPANPPSCTFQSPLNVKKEDEKKETTSFLQSSDKPDLQKQPPCRSKTPSPSVKPPISDKPVALRNPDIGDEPIVPADSTLKKKDIHGLQVPTPVVPSLEKDSSNTSDTNAQPSKKGWSITTV</sequence>
<dbReference type="Gene3D" id="1.20.1070.10">
    <property type="entry name" value="Rhodopsin 7-helix transmembrane proteins"/>
    <property type="match status" value="1"/>
</dbReference>
<dbReference type="PANTHER" id="PTHR12011">
    <property type="entry name" value="ADHESION G-PROTEIN COUPLED RECEPTOR"/>
    <property type="match status" value="1"/>
</dbReference>
<dbReference type="InterPro" id="IPR046338">
    <property type="entry name" value="GAIN_dom_sf"/>
</dbReference>
<feature type="compositionally biased region" description="Polar residues" evidence="1">
    <location>
        <begin position="658"/>
        <end position="677"/>
    </location>
</feature>
<feature type="transmembrane region" description="Helical" evidence="2">
    <location>
        <begin position="108"/>
        <end position="131"/>
    </location>
</feature>
<feature type="region of interest" description="Disordered" evidence="1">
    <location>
        <begin position="550"/>
        <end position="677"/>
    </location>
</feature>
<feature type="compositionally biased region" description="Polar residues" evidence="1">
    <location>
        <begin position="428"/>
        <end position="455"/>
    </location>
</feature>
<dbReference type="OrthoDB" id="6425928at2759"/>
<dbReference type="Proteomes" id="UP000887013">
    <property type="component" value="Unassembled WGS sequence"/>
</dbReference>
<feature type="region of interest" description="Disordered" evidence="1">
    <location>
        <begin position="417"/>
        <end position="455"/>
    </location>
</feature>
<keyword evidence="2" id="KW-0472">Membrane</keyword>
<feature type="transmembrane region" description="Helical" evidence="2">
    <location>
        <begin position="169"/>
        <end position="196"/>
    </location>
</feature>
<keyword evidence="2" id="KW-1133">Transmembrane helix</keyword>
<gene>
    <name evidence="3" type="primary">AVEN_255946_1</name>
    <name evidence="3" type="ORF">NPIL_646021</name>
</gene>
<dbReference type="PANTHER" id="PTHR12011:SF305">
    <property type="entry name" value="ADHESION G-PROTEIN COUPLED RECEPTOR G7"/>
    <property type="match status" value="1"/>
</dbReference>
<evidence type="ECO:0008006" key="5">
    <source>
        <dbReference type="Google" id="ProtNLM"/>
    </source>
</evidence>
<accession>A0A8X6NTH9</accession>
<protein>
    <recommendedName>
        <fullName evidence="5">GPS domain-containing protein</fullName>
    </recommendedName>
</protein>
<feature type="compositionally biased region" description="Basic and acidic residues" evidence="1">
    <location>
        <begin position="571"/>
        <end position="580"/>
    </location>
</feature>
<proteinExistence type="predicted"/>
<dbReference type="GO" id="GO:0007189">
    <property type="term" value="P:adenylate cyclase-activating G protein-coupled receptor signaling pathway"/>
    <property type="evidence" value="ECO:0007669"/>
    <property type="project" value="TreeGrafter"/>
</dbReference>
<comment type="caution">
    <text evidence="3">The sequence shown here is derived from an EMBL/GenBank/DDBJ whole genome shotgun (WGS) entry which is preliminary data.</text>
</comment>
<evidence type="ECO:0000313" key="3">
    <source>
        <dbReference type="EMBL" id="GFT33944.1"/>
    </source>
</evidence>
<dbReference type="GO" id="GO:0005886">
    <property type="term" value="C:plasma membrane"/>
    <property type="evidence" value="ECO:0007669"/>
    <property type="project" value="TreeGrafter"/>
</dbReference>